<evidence type="ECO:0000313" key="3">
    <source>
        <dbReference type="Proteomes" id="UP000437131"/>
    </source>
</evidence>
<evidence type="ECO:0000256" key="1">
    <source>
        <dbReference type="SAM" id="Phobius"/>
    </source>
</evidence>
<dbReference type="AlphaFoldDB" id="A0A844H073"/>
<keyword evidence="1" id="KW-0472">Membrane</keyword>
<feature type="transmembrane region" description="Helical" evidence="1">
    <location>
        <begin position="158"/>
        <end position="179"/>
    </location>
</feature>
<sequence>MTKLRQLIPILFVIILLSISVAAIASELKKYSINSVWQYLQNISQQRKMLALLVTGFGYALMTGYDILGFIHIKQKLSVLKIAFTAFVSYAVGNTVGFTAFSGTAIRYRYYGLWGVNKIKIGELIVFTHLTFWLGLLSISGVVSILDPLTLPSAIKLPFASIHPLGFIFLSLVLIYFIISVTIKHSVTIAGEEITFPKPIISLGTIIVAGLDWGLAALVLYLLLPPNLSMTYIGFFGIYIVALTAGLISTVPGGLGVFETVMLYLRPESISAPQMLGGLIAYRFVYYLLPLIFAVVLILLEAWKKRHSK</sequence>
<feature type="transmembrane region" description="Helical" evidence="1">
    <location>
        <begin position="284"/>
        <end position="303"/>
    </location>
</feature>
<organism evidence="2 3">
    <name type="scientific">Cyanobacterium aponinum 0216</name>
    <dbReference type="NCBI Taxonomy" id="2676140"/>
    <lineage>
        <taxon>Bacteria</taxon>
        <taxon>Bacillati</taxon>
        <taxon>Cyanobacteriota</taxon>
        <taxon>Cyanophyceae</taxon>
        <taxon>Oscillatoriophycideae</taxon>
        <taxon>Chroococcales</taxon>
        <taxon>Geminocystaceae</taxon>
        <taxon>Cyanobacterium</taxon>
    </lineage>
</organism>
<feature type="transmembrane region" description="Helical" evidence="1">
    <location>
        <begin position="199"/>
        <end position="224"/>
    </location>
</feature>
<dbReference type="EMBL" id="WMIA01000045">
    <property type="protein sequence ID" value="MTF40722.1"/>
    <property type="molecule type" value="Genomic_DNA"/>
</dbReference>
<accession>A0A844H073</accession>
<keyword evidence="1" id="KW-0812">Transmembrane</keyword>
<comment type="caution">
    <text evidence="2">The sequence shown here is derived from an EMBL/GenBank/DDBJ whole genome shotgun (WGS) entry which is preliminary data.</text>
</comment>
<feature type="transmembrane region" description="Helical" evidence="1">
    <location>
        <begin position="83"/>
        <end position="106"/>
    </location>
</feature>
<gene>
    <name evidence="2" type="ORF">GGC33_17590</name>
</gene>
<feature type="transmembrane region" description="Helical" evidence="1">
    <location>
        <begin position="236"/>
        <end position="264"/>
    </location>
</feature>
<dbReference type="RefSeq" id="WP_155084768.1">
    <property type="nucleotide sequence ID" value="NZ_WMIA01000045.1"/>
</dbReference>
<reference evidence="2 3" key="1">
    <citation type="submission" date="2019-11" db="EMBL/GenBank/DDBJ databases">
        <title>Isolation of a new High Light Tolerant Cyanobacteria.</title>
        <authorList>
            <person name="Dobson Z."/>
            <person name="Vaughn N."/>
            <person name="Vaughn M."/>
            <person name="Fromme P."/>
            <person name="Mazor Y."/>
        </authorList>
    </citation>
    <scope>NUCLEOTIDE SEQUENCE [LARGE SCALE GENOMIC DNA]</scope>
    <source>
        <strain evidence="2 3">0216</strain>
    </source>
</reference>
<feature type="transmembrane region" description="Helical" evidence="1">
    <location>
        <begin position="126"/>
        <end position="146"/>
    </location>
</feature>
<proteinExistence type="predicted"/>
<name>A0A844H073_9CHRO</name>
<dbReference type="Proteomes" id="UP000437131">
    <property type="component" value="Unassembled WGS sequence"/>
</dbReference>
<evidence type="ECO:0000313" key="2">
    <source>
        <dbReference type="EMBL" id="MTF40722.1"/>
    </source>
</evidence>
<keyword evidence="1" id="KW-1133">Transmembrane helix</keyword>
<protein>
    <submittedName>
        <fullName evidence="2">Uncharacterized protein</fullName>
    </submittedName>
</protein>
<feature type="transmembrane region" description="Helical" evidence="1">
    <location>
        <begin position="49"/>
        <end position="71"/>
    </location>
</feature>